<dbReference type="Proteomes" id="UP000031843">
    <property type="component" value="Chromosome secondary"/>
</dbReference>
<organism evidence="2 3">
    <name type="scientific">Cupriavidus basilensis</name>
    <dbReference type="NCBI Taxonomy" id="68895"/>
    <lineage>
        <taxon>Bacteria</taxon>
        <taxon>Pseudomonadati</taxon>
        <taxon>Pseudomonadota</taxon>
        <taxon>Betaproteobacteria</taxon>
        <taxon>Burkholderiales</taxon>
        <taxon>Burkholderiaceae</taxon>
        <taxon>Cupriavidus</taxon>
    </lineage>
</organism>
<dbReference type="RefSeq" id="WP_144410026.1">
    <property type="nucleotide sequence ID" value="NZ_CP010537.1"/>
</dbReference>
<evidence type="ECO:0000313" key="3">
    <source>
        <dbReference type="Proteomes" id="UP000031843"/>
    </source>
</evidence>
<dbReference type="AlphaFoldDB" id="A0A0C4YPG4"/>
<evidence type="ECO:0000256" key="1">
    <source>
        <dbReference type="SAM" id="SignalP"/>
    </source>
</evidence>
<reference evidence="2 3" key="1">
    <citation type="journal article" date="2015" name="Genome Announc.">
        <title>Complete Genome Sequence of Cupriavidus basilensis 4G11, Isolated from the Oak Ridge Field Research Center Site.</title>
        <authorList>
            <person name="Ray J."/>
            <person name="Waters R.J."/>
            <person name="Skerker J.M."/>
            <person name="Kuehl J.V."/>
            <person name="Price M.N."/>
            <person name="Huang J."/>
            <person name="Chakraborty R."/>
            <person name="Arkin A.P."/>
            <person name="Deutschbauer A."/>
        </authorList>
    </citation>
    <scope>NUCLEOTIDE SEQUENCE [LARGE SCALE GENOMIC DNA]</scope>
    <source>
        <strain evidence="2">4G11</strain>
    </source>
</reference>
<feature type="chain" id="PRO_5002185786" evidence="1">
    <location>
        <begin position="26"/>
        <end position="62"/>
    </location>
</feature>
<protein>
    <submittedName>
        <fullName evidence="2">Uncharacterized protein</fullName>
    </submittedName>
</protein>
<evidence type="ECO:0000313" key="2">
    <source>
        <dbReference type="EMBL" id="AJG24370.1"/>
    </source>
</evidence>
<sequence>MKKSLRYALSLAVMATFGHFSAAHAQPTAAASKDLDAASYGLLVKFPIRPETRAGFWRGRSI</sequence>
<dbReference type="STRING" id="68895.RR42_s2789"/>
<keyword evidence="1" id="KW-0732">Signal</keyword>
<dbReference type="OrthoDB" id="8688306at2"/>
<gene>
    <name evidence="2" type="ORF">RR42_s2789</name>
</gene>
<dbReference type="KEGG" id="cbw:RR42_s2789"/>
<keyword evidence="3" id="KW-1185">Reference proteome</keyword>
<dbReference type="EMBL" id="CP010537">
    <property type="protein sequence ID" value="AJG24370.1"/>
    <property type="molecule type" value="Genomic_DNA"/>
</dbReference>
<proteinExistence type="predicted"/>
<feature type="signal peptide" evidence="1">
    <location>
        <begin position="1"/>
        <end position="25"/>
    </location>
</feature>
<name>A0A0C4YPG4_9BURK</name>
<accession>A0A0C4YPG4</accession>